<dbReference type="AlphaFoldDB" id="A0A553K3Y0"/>
<comment type="caution">
    <text evidence="2">The sequence shown here is derived from an EMBL/GenBank/DDBJ whole genome shotgun (WGS) entry which is preliminary data.</text>
</comment>
<dbReference type="EMBL" id="VKKG01000001">
    <property type="protein sequence ID" value="TRY19419.1"/>
    <property type="molecule type" value="Genomic_DNA"/>
</dbReference>
<reference evidence="2 3" key="1">
    <citation type="submission" date="2019-07" db="EMBL/GenBank/DDBJ databases">
        <authorList>
            <person name="Zhou L.-Y."/>
        </authorList>
    </citation>
    <scope>NUCLEOTIDE SEQUENCE [LARGE SCALE GENOMIC DNA]</scope>
    <source>
        <strain evidence="2 3">YIM 101269</strain>
    </source>
</reference>
<dbReference type="RefSeq" id="WP_143936507.1">
    <property type="nucleotide sequence ID" value="NZ_VKKG01000001.1"/>
</dbReference>
<dbReference type="Proteomes" id="UP000317638">
    <property type="component" value="Unassembled WGS sequence"/>
</dbReference>
<evidence type="ECO:0000313" key="2">
    <source>
        <dbReference type="EMBL" id="TRY19419.1"/>
    </source>
</evidence>
<evidence type="ECO:0000256" key="1">
    <source>
        <dbReference type="SAM" id="Phobius"/>
    </source>
</evidence>
<keyword evidence="1" id="KW-0812">Transmembrane</keyword>
<organism evidence="2 3">
    <name type="scientific">Tessaracoccus rhinocerotis</name>
    <dbReference type="NCBI Taxonomy" id="1689449"/>
    <lineage>
        <taxon>Bacteria</taxon>
        <taxon>Bacillati</taxon>
        <taxon>Actinomycetota</taxon>
        <taxon>Actinomycetes</taxon>
        <taxon>Propionibacteriales</taxon>
        <taxon>Propionibacteriaceae</taxon>
        <taxon>Tessaracoccus</taxon>
    </lineage>
</organism>
<keyword evidence="3" id="KW-1185">Reference proteome</keyword>
<name>A0A553K3Y0_9ACTN</name>
<accession>A0A553K3Y0</accession>
<proteinExistence type="predicted"/>
<feature type="transmembrane region" description="Helical" evidence="1">
    <location>
        <begin position="58"/>
        <end position="81"/>
    </location>
</feature>
<dbReference type="OrthoDB" id="3787642at2"/>
<keyword evidence="1" id="KW-1133">Transmembrane helix</keyword>
<protein>
    <submittedName>
        <fullName evidence="2">Uncharacterized protein</fullName>
    </submittedName>
</protein>
<sequence length="126" mass="13399">MLTLALLMTRFNLFVLQAGDRVWEMTGFVSADADPPRGKVCPMAPTGAQPLVDQFLGWFAWFLVWVAFPAGILAAVGMVLFGKIFSMPHVGKAGLIGLFVVLGAGLLYLVVPGILAGFLGDGCVTR</sequence>
<evidence type="ECO:0000313" key="3">
    <source>
        <dbReference type="Proteomes" id="UP000317638"/>
    </source>
</evidence>
<feature type="transmembrane region" description="Helical" evidence="1">
    <location>
        <begin position="93"/>
        <end position="119"/>
    </location>
</feature>
<keyword evidence="1" id="KW-0472">Membrane</keyword>
<gene>
    <name evidence="2" type="ORF">FOJ82_00435</name>
</gene>